<organism evidence="2 3">
    <name type="scientific">Actinocatenispora rupis</name>
    <dbReference type="NCBI Taxonomy" id="519421"/>
    <lineage>
        <taxon>Bacteria</taxon>
        <taxon>Bacillati</taxon>
        <taxon>Actinomycetota</taxon>
        <taxon>Actinomycetes</taxon>
        <taxon>Micromonosporales</taxon>
        <taxon>Micromonosporaceae</taxon>
        <taxon>Actinocatenispora</taxon>
    </lineage>
</organism>
<evidence type="ECO:0000313" key="3">
    <source>
        <dbReference type="Proteomes" id="UP000612808"/>
    </source>
</evidence>
<evidence type="ECO:0000256" key="1">
    <source>
        <dbReference type="SAM" id="MobiDB-lite"/>
    </source>
</evidence>
<protein>
    <submittedName>
        <fullName evidence="2">Uncharacterized protein</fullName>
    </submittedName>
</protein>
<sequence length="123" mass="12644">MSPSSTESPAEATTFHTLATISARISSAIANLPVSSRQARTGVPAPAYPITIGPGTGGTRPRDGNHGHRPAGAARRAGSLGRQTTATRPASPASRRGGVMAKKSRKKKARKKSAANHGKRPNS</sequence>
<comment type="caution">
    <text evidence="2">The sequence shown here is derived from an EMBL/GenBank/DDBJ whole genome shotgun (WGS) entry which is preliminary data.</text>
</comment>
<dbReference type="NCBIfam" id="NF047428">
    <property type="entry name" value="ribo_Myco_bL37"/>
    <property type="match status" value="1"/>
</dbReference>
<evidence type="ECO:0000313" key="2">
    <source>
        <dbReference type="EMBL" id="GID15186.1"/>
    </source>
</evidence>
<reference evidence="2" key="1">
    <citation type="submission" date="2021-01" db="EMBL/GenBank/DDBJ databases">
        <title>Whole genome shotgun sequence of Actinocatenispora rupis NBRC 107355.</title>
        <authorList>
            <person name="Komaki H."/>
            <person name="Tamura T."/>
        </authorList>
    </citation>
    <scope>NUCLEOTIDE SEQUENCE</scope>
    <source>
        <strain evidence="2">NBRC 107355</strain>
    </source>
</reference>
<dbReference type="AlphaFoldDB" id="A0A8J3NDM2"/>
<name>A0A8J3NDM2_9ACTN</name>
<feature type="compositionally biased region" description="Basic residues" evidence="1">
    <location>
        <begin position="102"/>
        <end position="123"/>
    </location>
</feature>
<dbReference type="EMBL" id="BOMB01000039">
    <property type="protein sequence ID" value="GID15186.1"/>
    <property type="molecule type" value="Genomic_DNA"/>
</dbReference>
<feature type="region of interest" description="Disordered" evidence="1">
    <location>
        <begin position="34"/>
        <end position="123"/>
    </location>
</feature>
<keyword evidence="3" id="KW-1185">Reference proteome</keyword>
<dbReference type="InterPro" id="IPR058090">
    <property type="entry name" value="bL37_actino"/>
</dbReference>
<dbReference type="Pfam" id="PF26427">
    <property type="entry name" value="HR_L37"/>
    <property type="match status" value="1"/>
</dbReference>
<feature type="compositionally biased region" description="Low complexity" evidence="1">
    <location>
        <begin position="70"/>
        <end position="82"/>
    </location>
</feature>
<accession>A0A8J3NDM2</accession>
<gene>
    <name evidence="2" type="ORF">Aru02nite_60750</name>
</gene>
<proteinExistence type="predicted"/>
<dbReference type="Proteomes" id="UP000612808">
    <property type="component" value="Unassembled WGS sequence"/>
</dbReference>